<evidence type="ECO:0000313" key="3">
    <source>
        <dbReference type="EMBL" id="SER48811.1"/>
    </source>
</evidence>
<evidence type="ECO:0000313" key="4">
    <source>
        <dbReference type="Proteomes" id="UP000182584"/>
    </source>
</evidence>
<evidence type="ECO:0000256" key="1">
    <source>
        <dbReference type="SAM" id="Phobius"/>
    </source>
</evidence>
<organism evidence="3 4">
    <name type="scientific">Butyrivibrio fibrisolvens</name>
    <dbReference type="NCBI Taxonomy" id="831"/>
    <lineage>
        <taxon>Bacteria</taxon>
        <taxon>Bacillati</taxon>
        <taxon>Bacillota</taxon>
        <taxon>Clostridia</taxon>
        <taxon>Lachnospirales</taxon>
        <taxon>Lachnospiraceae</taxon>
        <taxon>Butyrivibrio</taxon>
    </lineage>
</organism>
<keyword evidence="1" id="KW-0812">Transmembrane</keyword>
<protein>
    <submittedName>
        <fullName evidence="3">VanZ like family protein</fullName>
    </submittedName>
</protein>
<feature type="transmembrane region" description="Helical" evidence="1">
    <location>
        <begin position="84"/>
        <end position="102"/>
    </location>
</feature>
<feature type="domain" description="VanZ-like" evidence="2">
    <location>
        <begin position="23"/>
        <end position="160"/>
    </location>
</feature>
<dbReference type="Pfam" id="PF04892">
    <property type="entry name" value="VanZ"/>
    <property type="match status" value="1"/>
</dbReference>
<dbReference type="PIRSF" id="PIRSF019083">
    <property type="entry name" value="UCP019083_VanZ"/>
    <property type="match status" value="1"/>
</dbReference>
<feature type="transmembrane region" description="Helical" evidence="1">
    <location>
        <begin position="12"/>
        <end position="32"/>
    </location>
</feature>
<dbReference type="EMBL" id="FOGJ01000006">
    <property type="protein sequence ID" value="SER48811.1"/>
    <property type="molecule type" value="Genomic_DNA"/>
</dbReference>
<feature type="transmembrane region" description="Helical" evidence="1">
    <location>
        <begin position="109"/>
        <end position="125"/>
    </location>
</feature>
<reference evidence="3 4" key="1">
    <citation type="submission" date="2016-10" db="EMBL/GenBank/DDBJ databases">
        <authorList>
            <person name="de Groot N.N."/>
        </authorList>
    </citation>
    <scope>NUCLEOTIDE SEQUENCE [LARGE SCALE GENOMIC DNA]</scope>
    <source>
        <strain evidence="3 4">AR40</strain>
    </source>
</reference>
<evidence type="ECO:0000259" key="2">
    <source>
        <dbReference type="Pfam" id="PF04892"/>
    </source>
</evidence>
<accession>A0A1H9PKP3</accession>
<keyword evidence="1" id="KW-0472">Membrane</keyword>
<dbReference type="RefSeq" id="WP_074755048.1">
    <property type="nucleotide sequence ID" value="NZ_FOGJ01000006.1"/>
</dbReference>
<gene>
    <name evidence="3" type="ORF">SAMN04487884_10670</name>
</gene>
<sequence length="182" mass="20966">MKYLRMYIKYTLRYTLKPLSFVPALVMMYLIYSFSGQSGTESSSLSYDVGFHFYDLINNIFALDLSSSQIANYALNNQFYIRKAAHITEYFLLAMSVSLPLYVYKIRGFKLSFLATLFCVLYAFLDEYHQSFSYGRSPQLRDVAIDSIGIIAGVIIVRIIGFIGRKTVFRSLSEEYEEQKAA</sequence>
<dbReference type="eggNOG" id="COG5652">
    <property type="taxonomic scope" value="Bacteria"/>
</dbReference>
<dbReference type="AlphaFoldDB" id="A0A1H9PKP3"/>
<feature type="transmembrane region" description="Helical" evidence="1">
    <location>
        <begin position="145"/>
        <end position="164"/>
    </location>
</feature>
<dbReference type="Proteomes" id="UP000182584">
    <property type="component" value="Unassembled WGS sequence"/>
</dbReference>
<dbReference type="InterPro" id="IPR016747">
    <property type="entry name" value="Phosphotransbutyrylase"/>
</dbReference>
<dbReference type="NCBIfam" id="NF037970">
    <property type="entry name" value="vanZ_1"/>
    <property type="match status" value="1"/>
</dbReference>
<dbReference type="OrthoDB" id="291892at2"/>
<keyword evidence="1" id="KW-1133">Transmembrane helix</keyword>
<name>A0A1H9PKP3_BUTFI</name>
<proteinExistence type="predicted"/>
<dbReference type="InterPro" id="IPR006976">
    <property type="entry name" value="VanZ-like"/>
</dbReference>